<keyword evidence="9 21" id="KW-0032">Aminotransferase</keyword>
<dbReference type="SFLD" id="SFLDG01278">
    <property type="entry name" value="biotin_synthase_like"/>
    <property type="match status" value="1"/>
</dbReference>
<keyword evidence="16 22" id="KW-0408">Iron</keyword>
<feature type="binding site" evidence="22">
    <location>
        <position position="368"/>
    </location>
    <ligand>
        <name>[2Fe-2S] cluster</name>
        <dbReference type="ChEBI" id="CHEBI:190135"/>
    </ligand>
</feature>
<keyword evidence="17 22" id="KW-0411">Iron-sulfur</keyword>
<feature type="binding site" evidence="22">
    <location>
        <position position="162"/>
    </location>
    <ligand>
        <name>[4Fe-4S] cluster</name>
        <dbReference type="ChEBI" id="CHEBI:49883"/>
        <note>4Fe-4S-S-AdoMet</note>
    </ligand>
</feature>
<evidence type="ECO:0000256" key="19">
    <source>
        <dbReference type="ARBA" id="ARBA00048449"/>
    </source>
</evidence>
<dbReference type="SMART" id="SM00729">
    <property type="entry name" value="Elp3"/>
    <property type="match status" value="1"/>
</dbReference>
<feature type="binding site" evidence="21">
    <location>
        <position position="543"/>
    </location>
    <ligand>
        <name>substrate</name>
    </ligand>
</feature>
<feature type="domain" description="Radical SAM core" evidence="23">
    <location>
        <begin position="144"/>
        <end position="373"/>
    </location>
</feature>
<comment type="function">
    <text evidence="21">Catalyzes the transfer of the alpha-amino group from S-adenosyl-L-methionine (SAM) to 7-keto-8-aminopelargonic acid (KAPA) to form 7,8-diaminopelargonic acid (DAPA). It is the only aminotransferase known to utilize SAM as an amino donor.</text>
</comment>
<gene>
    <name evidence="21 24" type="primary">bioA</name>
    <name evidence="22" type="synonym">bioB</name>
    <name evidence="24" type="ORF">H9850_02645</name>
</gene>
<reference evidence="24" key="2">
    <citation type="submission" date="2021-04" db="EMBL/GenBank/DDBJ databases">
        <authorList>
            <person name="Gilroy R."/>
        </authorList>
    </citation>
    <scope>NUCLEOTIDE SEQUENCE</scope>
    <source>
        <strain evidence="24">USASDec5-558</strain>
    </source>
</reference>
<dbReference type="GO" id="GO:0051539">
    <property type="term" value="F:4 iron, 4 sulfur cluster binding"/>
    <property type="evidence" value="ECO:0007669"/>
    <property type="project" value="UniProtKB-KW"/>
</dbReference>
<dbReference type="Gene3D" id="3.20.20.70">
    <property type="entry name" value="Aldolase class I"/>
    <property type="match status" value="1"/>
</dbReference>
<dbReference type="InterPro" id="IPR013785">
    <property type="entry name" value="Aldolase_TIM"/>
</dbReference>
<evidence type="ECO:0000313" key="24">
    <source>
        <dbReference type="EMBL" id="HIX56351.1"/>
    </source>
</evidence>
<dbReference type="Gene3D" id="3.90.1150.10">
    <property type="entry name" value="Aspartate Aminotransferase, domain 1"/>
    <property type="match status" value="1"/>
</dbReference>
<evidence type="ECO:0000256" key="16">
    <source>
        <dbReference type="ARBA" id="ARBA00023004"/>
    </source>
</evidence>
<feature type="binding site" evidence="22">
    <location>
        <position position="298"/>
    </location>
    <ligand>
        <name>[2Fe-2S] cluster</name>
        <dbReference type="ChEBI" id="CHEBI:190135"/>
    </ligand>
</feature>
<keyword evidence="11 22" id="KW-0949">S-adenosyl-L-methionine</keyword>
<feature type="binding site" evidence="21">
    <location>
        <begin position="602"/>
        <end position="603"/>
    </location>
    <ligand>
        <name>pyridoxal 5'-phosphate</name>
        <dbReference type="ChEBI" id="CHEBI:597326"/>
    </ligand>
</feature>
<comment type="function">
    <text evidence="2">Catalyzes two activities which are involved in the biotine biosynthesis: the conversion of dethiobiotin (DTB) to biotin by the insertion of a sulfur atom into dethiobiotin via a radical-based mechanism, and the transfer of the alpha-amino group from S-adenosyl-L-methionine (SAM) to 7-keto-8-aminopelargonic acid (KAPA) to form 7,8-diaminopelargonic acid (DAPA).</text>
</comment>
<comment type="similarity">
    <text evidence="5">In the N-terminal section; belongs to the radical SAM superfamily. Biotin synthase family.</text>
</comment>
<dbReference type="InterPro" id="IPR058240">
    <property type="entry name" value="rSAM_sf"/>
</dbReference>
<dbReference type="InterPro" id="IPR002684">
    <property type="entry name" value="Biotin_synth/BioAB"/>
</dbReference>
<evidence type="ECO:0000256" key="9">
    <source>
        <dbReference type="ARBA" id="ARBA00022576"/>
    </source>
</evidence>
<evidence type="ECO:0000256" key="4">
    <source>
        <dbReference type="ARBA" id="ARBA00005063"/>
    </source>
</evidence>
<evidence type="ECO:0000256" key="13">
    <source>
        <dbReference type="ARBA" id="ARBA00022723"/>
    </source>
</evidence>
<evidence type="ECO:0000256" key="15">
    <source>
        <dbReference type="ARBA" id="ARBA00022898"/>
    </source>
</evidence>
<dbReference type="SUPFAM" id="SSF53383">
    <property type="entry name" value="PLP-dependent transferases"/>
    <property type="match status" value="1"/>
</dbReference>
<dbReference type="EMBL" id="DXEV01000048">
    <property type="protein sequence ID" value="HIX56351.1"/>
    <property type="molecule type" value="Genomic_DNA"/>
</dbReference>
<dbReference type="GO" id="GO:0051537">
    <property type="term" value="F:2 iron, 2 sulfur cluster binding"/>
    <property type="evidence" value="ECO:0007669"/>
    <property type="project" value="UniProtKB-KW"/>
</dbReference>
<dbReference type="SUPFAM" id="SSF102114">
    <property type="entry name" value="Radical SAM enzymes"/>
    <property type="match status" value="1"/>
</dbReference>
<comment type="cofactor">
    <cofactor evidence="22">
        <name>[2Fe-2S] cluster</name>
        <dbReference type="ChEBI" id="CHEBI:190135"/>
    </cofactor>
    <text evidence="22">Binds 1 [2Fe-2S] cluster. The cluster is coordinated with 3 cysteines and 1 arginine.</text>
</comment>
<dbReference type="EC" id="2.6.1.62" evidence="21"/>
<protein>
    <recommendedName>
        <fullName evidence="21 22">Multifunctional fusion protein</fullName>
    </recommendedName>
    <domain>
        <recommendedName>
            <fullName evidence="21">Adenosylmethionine-8-amino-7-oxononanoate aminotransferase</fullName>
            <ecNumber evidence="21">2.6.1.62</ecNumber>
        </recommendedName>
        <alternativeName>
            <fullName evidence="21">7,8-diamino-pelargonic acid aminotransferase</fullName>
        </alternativeName>
        <alternativeName>
            <fullName evidence="21">7,8-diaminononanoate synthase</fullName>
        </alternativeName>
        <alternativeName>
            <fullName evidence="21">Diaminopelargonic acid synthase</fullName>
            <shortName evidence="21">DANS</shortName>
            <shortName evidence="21">DAPA AT</shortName>
            <shortName evidence="21">DAPA aminotransferase</shortName>
        </alternativeName>
    </domain>
    <domain>
        <recommendedName>
            <fullName evidence="22">Biotin synthase</fullName>
            <ecNumber evidence="22">2.8.1.6</ecNumber>
        </recommendedName>
    </domain>
</protein>
<feature type="binding site" evidence="21">
    <location>
        <position position="890"/>
    </location>
    <ligand>
        <name>substrate</name>
    </ligand>
</feature>
<dbReference type="InterPro" id="IPR006638">
    <property type="entry name" value="Elp3/MiaA/NifB-like_rSAM"/>
</dbReference>
<evidence type="ECO:0000256" key="7">
    <source>
        <dbReference type="ARBA" id="ARBA00011738"/>
    </source>
</evidence>
<dbReference type="PROSITE" id="PS51918">
    <property type="entry name" value="RADICAL_SAM"/>
    <property type="match status" value="1"/>
</dbReference>
<dbReference type="GO" id="GO:0004076">
    <property type="term" value="F:biotin synthase activity"/>
    <property type="evidence" value="ECO:0007669"/>
    <property type="project" value="UniProtKB-UniRule"/>
</dbReference>
<dbReference type="Pfam" id="PF00202">
    <property type="entry name" value="Aminotran_3"/>
    <property type="match status" value="1"/>
</dbReference>
<feature type="binding site" evidence="22">
    <location>
        <position position="238"/>
    </location>
    <ligand>
        <name>[2Fe-2S] cluster</name>
        <dbReference type="ChEBI" id="CHEBI:190135"/>
    </ligand>
</feature>
<comment type="catalytic activity">
    <reaction evidence="20 22">
        <text>(4R,5S)-dethiobiotin + (sulfur carrier)-SH + 2 reduced [2Fe-2S]-[ferredoxin] + 2 S-adenosyl-L-methionine = (sulfur carrier)-H + biotin + 2 5'-deoxyadenosine + 2 L-methionine + 2 oxidized [2Fe-2S]-[ferredoxin]</text>
        <dbReference type="Rhea" id="RHEA:22060"/>
        <dbReference type="Rhea" id="RHEA-COMP:10000"/>
        <dbReference type="Rhea" id="RHEA-COMP:10001"/>
        <dbReference type="Rhea" id="RHEA-COMP:14737"/>
        <dbReference type="Rhea" id="RHEA-COMP:14739"/>
        <dbReference type="ChEBI" id="CHEBI:17319"/>
        <dbReference type="ChEBI" id="CHEBI:29917"/>
        <dbReference type="ChEBI" id="CHEBI:33737"/>
        <dbReference type="ChEBI" id="CHEBI:33738"/>
        <dbReference type="ChEBI" id="CHEBI:57586"/>
        <dbReference type="ChEBI" id="CHEBI:57844"/>
        <dbReference type="ChEBI" id="CHEBI:59789"/>
        <dbReference type="ChEBI" id="CHEBI:64428"/>
        <dbReference type="ChEBI" id="CHEBI:149473"/>
        <dbReference type="EC" id="2.8.1.6"/>
    </reaction>
</comment>
<evidence type="ECO:0000256" key="6">
    <source>
        <dbReference type="ARBA" id="ARBA00006507"/>
    </source>
</evidence>
<keyword evidence="10 22" id="KW-0808">Transferase</keyword>
<comment type="similarity">
    <text evidence="6">In the C-terminal section; belongs to the class-III pyridoxal-phosphate-dependent aminotransferase family. BioA subfamily.</text>
</comment>
<keyword evidence="15 21" id="KW-0663">Pyridoxal phosphate</keyword>
<feature type="modified residue" description="N6-(pyridoxal phosphate)lysine" evidence="21">
    <location>
        <position position="773"/>
    </location>
</feature>
<dbReference type="GO" id="GO:0009102">
    <property type="term" value="P:biotin biosynthetic process"/>
    <property type="evidence" value="ECO:0007669"/>
    <property type="project" value="UniProtKB-UniRule"/>
</dbReference>
<dbReference type="CDD" id="cd00610">
    <property type="entry name" value="OAT_like"/>
    <property type="match status" value="1"/>
</dbReference>
<feature type="binding site" evidence="22">
    <location>
        <position position="166"/>
    </location>
    <ligand>
        <name>[4Fe-4S] cluster</name>
        <dbReference type="ChEBI" id="CHEBI:49883"/>
        <note>4Fe-4S-S-AdoMet</note>
    </ligand>
</feature>
<feature type="binding site" evidence="21">
    <location>
        <position position="635"/>
    </location>
    <ligand>
        <name>substrate</name>
    </ligand>
</feature>
<feature type="binding site" evidence="22">
    <location>
        <position position="206"/>
    </location>
    <ligand>
        <name>[2Fe-2S] cluster</name>
        <dbReference type="ChEBI" id="CHEBI:190135"/>
    </ligand>
</feature>
<dbReference type="PROSITE" id="PS00600">
    <property type="entry name" value="AA_TRANSFER_CLASS_3"/>
    <property type="match status" value="1"/>
</dbReference>
<dbReference type="InterPro" id="IPR010722">
    <property type="entry name" value="BATS_dom"/>
</dbReference>
<dbReference type="HAMAP" id="MF_01694">
    <property type="entry name" value="BioB"/>
    <property type="match status" value="1"/>
</dbReference>
<dbReference type="GO" id="GO:0030170">
    <property type="term" value="F:pyridoxal phosphate binding"/>
    <property type="evidence" value="ECO:0007669"/>
    <property type="project" value="UniProtKB-UniRule"/>
</dbReference>
<reference evidence="24" key="1">
    <citation type="journal article" date="2021" name="PeerJ">
        <title>Extensive microbial diversity within the chicken gut microbiome revealed by metagenomics and culture.</title>
        <authorList>
            <person name="Gilroy R."/>
            <person name="Ravi A."/>
            <person name="Getino M."/>
            <person name="Pursley I."/>
            <person name="Horton D.L."/>
            <person name="Alikhan N.F."/>
            <person name="Baker D."/>
            <person name="Gharbi K."/>
            <person name="Hall N."/>
            <person name="Watson M."/>
            <person name="Adriaenssens E.M."/>
            <person name="Foster-Nyarko E."/>
            <person name="Jarju S."/>
            <person name="Secka A."/>
            <person name="Antonio M."/>
            <person name="Oren A."/>
            <person name="Chaudhuri R.R."/>
            <person name="La Ragione R."/>
            <person name="Hildebrand F."/>
            <person name="Pallen M.J."/>
        </authorList>
    </citation>
    <scope>NUCLEOTIDE SEQUENCE</scope>
    <source>
        <strain evidence="24">USASDec5-558</strain>
    </source>
</reference>
<comment type="similarity">
    <text evidence="21">Belongs to the class-III pyridoxal-phosphate-dependent aminotransferase family. BioA subfamily.</text>
</comment>
<dbReference type="InterPro" id="IPR007197">
    <property type="entry name" value="rSAM"/>
</dbReference>
<keyword evidence="21" id="KW-0963">Cytoplasm</keyword>
<comment type="pathway">
    <text evidence="4 21">Cofactor biosynthesis; biotin biosynthesis; 7,8-diaminononanoate from 8-amino-7-oxononanoate (SAM route): step 1/1.</text>
</comment>
<evidence type="ECO:0000256" key="21">
    <source>
        <dbReference type="HAMAP-Rule" id="MF_00834"/>
    </source>
</evidence>
<evidence type="ECO:0000256" key="22">
    <source>
        <dbReference type="HAMAP-Rule" id="MF_01694"/>
    </source>
</evidence>
<comment type="caution">
    <text evidence="24">The sequence shown here is derived from an EMBL/GenBank/DDBJ whole genome shotgun (WGS) entry which is preliminary data.</text>
</comment>
<evidence type="ECO:0000256" key="3">
    <source>
        <dbReference type="ARBA" id="ARBA00004942"/>
    </source>
</evidence>
<dbReference type="NCBIfam" id="TIGR00508">
    <property type="entry name" value="bioA"/>
    <property type="match status" value="1"/>
</dbReference>
<dbReference type="InterPro" id="IPR015421">
    <property type="entry name" value="PyrdxlP-dep_Trfase_major"/>
</dbReference>
<dbReference type="InterPro" id="IPR049704">
    <property type="entry name" value="Aminotrans_3_PPA_site"/>
</dbReference>
<dbReference type="InterPro" id="IPR005814">
    <property type="entry name" value="Aminotrans_3"/>
</dbReference>
<evidence type="ECO:0000256" key="1">
    <source>
        <dbReference type="ARBA" id="ARBA00001933"/>
    </source>
</evidence>
<evidence type="ECO:0000256" key="8">
    <source>
        <dbReference type="ARBA" id="ARBA00022485"/>
    </source>
</evidence>
<comment type="subunit">
    <text evidence="7 22">Homodimer.</text>
</comment>
<dbReference type="InterPro" id="IPR015424">
    <property type="entry name" value="PyrdxlP-dep_Trfase"/>
</dbReference>
<comment type="cofactor">
    <cofactor evidence="1 21">
        <name>pyridoxal 5'-phosphate</name>
        <dbReference type="ChEBI" id="CHEBI:597326"/>
    </cofactor>
</comment>
<dbReference type="SFLD" id="SFLDG01060">
    <property type="entry name" value="BATS_domain_containing"/>
    <property type="match status" value="1"/>
</dbReference>
<dbReference type="CDD" id="cd01335">
    <property type="entry name" value="Radical_SAM"/>
    <property type="match status" value="1"/>
</dbReference>
<feature type="site" description="Participates in the substrate recognition with KAPA and in a stacking interaction with the adenine ring of SAM" evidence="21">
    <location>
        <position position="508"/>
    </location>
</feature>
<dbReference type="GO" id="GO:0004015">
    <property type="term" value="F:adenosylmethionine-8-amino-7-oxononanoate transaminase activity"/>
    <property type="evidence" value="ECO:0007669"/>
    <property type="project" value="UniProtKB-UniRule"/>
</dbReference>
<evidence type="ECO:0000256" key="10">
    <source>
        <dbReference type="ARBA" id="ARBA00022679"/>
    </source>
</evidence>
<dbReference type="Proteomes" id="UP000886829">
    <property type="component" value="Unassembled WGS sequence"/>
</dbReference>
<accession>A0A9D2B0W2</accession>
<keyword evidence="8 22" id="KW-0004">4Fe-4S</keyword>
<dbReference type="SFLD" id="SFLDS00029">
    <property type="entry name" value="Radical_SAM"/>
    <property type="match status" value="1"/>
</dbReference>
<keyword evidence="18" id="KW-0511">Multifunctional enzyme</keyword>
<proteinExistence type="inferred from homology"/>
<sequence>MVASVTQKNTVTQFISTLQSVLTTTSDEAVQKDHSINTALSLALSPSASCNSSNSSSCGCDSNCDHNSLNLDLSTIASQSYDSLQQWAQTTPEQLYSLVLEELSSQQQSGNAVMGLQAPQIMLCLEHLSLSELTSLCHEITARFAPRKVSLCSITNVKSGRCSEDCKWCAQSKFYDTKAEVYDVKSGEVCRAEAQHCYEQGVEMFSFVASGRKQSPKELRELFATIDEVHHNVPIGLCASLGLLGLAELQELKAHGVTRYHCNLETAPSYFAQLCSRHQQQDKIATLKAAKAAGLDLCSGGIIGMGETELQRLELALTLQQLHISSIPINVLHPIAGTPLEHQAPLSATAILRAVCIFRLANATAHLRFAGGRALLSQELINAAIYSGMNAAIVGDLLTTLGSDIATDRQRFSEHHYDLPPIPVVVSTAQDKSTANVVTESANVVTEEEEEEVDAVDTADTAASTEADTAALAAVERTVATLKTPEQMAERLRTLGDDFDREHLWHPYTSALEPTPACKVVRSYGRTLELADGTTLLDGISSWWCCVHGYGIESITKAAQKQVAELSHVMFAGFTHEPAIALGKRLLSMIPCMDHIFYSDSGSVAVEVALKMALQYQRARGCSHKTNFLTVHAGYHGDTWNAMSVCEPQGMHTVFGAALPQRYFAANPQTPFHGSIVGQPERGAHFAPDDLNTMAEHLAQHDDIAAVILEPIVQGANGMYFYHPEYLNQLRSLCDQYGVLLIFDEIATGFGRSGKLFAYEYTNIHPDLMLIGKGLTAGYMTLAATLCTAKVAQMISQHEPQVFMHGPTFMANPLACAIGCASLDYLQSYDYLGQAHALEQGFKKGLHPALRYPCVKEIRVLGAIAAIELTEPLSPAVASAYALQLGVWLRPMGNLLYAMPPLTMTAKEQARLIHAMLCLVHVHQQQLAAKQ</sequence>
<feature type="binding site" evidence="22">
    <location>
        <position position="169"/>
    </location>
    <ligand>
        <name>[4Fe-4S] cluster</name>
        <dbReference type="ChEBI" id="CHEBI:49883"/>
        <note>4Fe-4S-S-AdoMet</note>
    </ligand>
</feature>
<comment type="subcellular location">
    <subcellularLocation>
        <location evidence="21">Cytoplasm</location>
    </subcellularLocation>
</comment>
<evidence type="ECO:0000256" key="14">
    <source>
        <dbReference type="ARBA" id="ARBA00022756"/>
    </source>
</evidence>
<dbReference type="InterPro" id="IPR015422">
    <property type="entry name" value="PyrdxlP-dep_Trfase_small"/>
</dbReference>
<evidence type="ECO:0000256" key="12">
    <source>
        <dbReference type="ARBA" id="ARBA00022714"/>
    </source>
</evidence>
<feature type="binding site" evidence="21">
    <location>
        <begin position="807"/>
        <end position="808"/>
    </location>
    <ligand>
        <name>pyridoxal 5'-phosphate</name>
        <dbReference type="ChEBI" id="CHEBI:597326"/>
    </ligand>
</feature>
<keyword evidence="13 22" id="KW-0479">Metal-binding</keyword>
<evidence type="ECO:0000256" key="2">
    <source>
        <dbReference type="ARBA" id="ARBA00003991"/>
    </source>
</evidence>
<dbReference type="HAMAP" id="MF_00834">
    <property type="entry name" value="BioA"/>
    <property type="match status" value="1"/>
</dbReference>
<evidence type="ECO:0000256" key="20">
    <source>
        <dbReference type="ARBA" id="ARBA00051157"/>
    </source>
</evidence>
<dbReference type="PANTHER" id="PTHR42684">
    <property type="entry name" value="ADENOSYLMETHIONINE-8-AMINO-7-OXONONANOATE AMINOTRANSFERASE"/>
    <property type="match status" value="1"/>
</dbReference>
<evidence type="ECO:0000256" key="17">
    <source>
        <dbReference type="ARBA" id="ARBA00023014"/>
    </source>
</evidence>
<comment type="cofactor">
    <cofactor evidence="22">
        <name>[4Fe-4S] cluster</name>
        <dbReference type="ChEBI" id="CHEBI:49883"/>
    </cofactor>
    <text evidence="22">Binds 1 [4Fe-4S] cluster. The cluster is coordinated with 3 cysteines and an exchangeable S-adenosyl-L-methionine.</text>
</comment>
<dbReference type="InterPro" id="IPR005815">
    <property type="entry name" value="BioA"/>
</dbReference>
<keyword evidence="12 22" id="KW-0001">2Fe-2S</keyword>
<dbReference type="NCBIfam" id="TIGR00433">
    <property type="entry name" value="bioB"/>
    <property type="match status" value="1"/>
</dbReference>
<evidence type="ECO:0000256" key="5">
    <source>
        <dbReference type="ARBA" id="ARBA00005255"/>
    </source>
</evidence>
<evidence type="ECO:0000259" key="23">
    <source>
        <dbReference type="PROSITE" id="PS51918"/>
    </source>
</evidence>
<evidence type="ECO:0000256" key="18">
    <source>
        <dbReference type="ARBA" id="ARBA00023268"/>
    </source>
</evidence>
<comment type="pathway">
    <text evidence="3 22">Cofactor biosynthesis; biotin biosynthesis; biotin from 7,8-diaminononanoate: step 2/2.</text>
</comment>
<feature type="binding site" evidence="21">
    <location>
        <position position="806"/>
    </location>
    <ligand>
        <name>substrate</name>
    </ligand>
</feature>
<dbReference type="Pfam" id="PF06968">
    <property type="entry name" value="BATS"/>
    <property type="match status" value="1"/>
</dbReference>
<feature type="binding site" evidence="21">
    <location>
        <position position="773"/>
    </location>
    <ligand>
        <name>substrate</name>
    </ligand>
</feature>
<comment type="function">
    <text evidence="22">Catalyzes the conversion of dethiobiotin (DTB) to biotin by the insertion of a sulfur atom into dethiobiotin via a radical-based mechanism.</text>
</comment>
<dbReference type="GO" id="GO:0005737">
    <property type="term" value="C:cytoplasm"/>
    <property type="evidence" value="ECO:0007669"/>
    <property type="project" value="UniProtKB-SubCell"/>
</dbReference>
<dbReference type="FunFam" id="3.40.640.10:FF:000004">
    <property type="entry name" value="Acetylornithine aminotransferase"/>
    <property type="match status" value="1"/>
</dbReference>
<feature type="binding site" evidence="21">
    <location>
        <position position="744"/>
    </location>
    <ligand>
        <name>pyridoxal 5'-phosphate</name>
        <dbReference type="ChEBI" id="CHEBI:597326"/>
    </ligand>
</feature>
<dbReference type="EC" id="2.8.1.6" evidence="22"/>
<dbReference type="Pfam" id="PF04055">
    <property type="entry name" value="Radical_SAM"/>
    <property type="match status" value="1"/>
</dbReference>
<dbReference type="GO" id="GO:0005506">
    <property type="term" value="F:iron ion binding"/>
    <property type="evidence" value="ECO:0007669"/>
    <property type="project" value="UniProtKB-UniRule"/>
</dbReference>
<organism evidence="24 25">
    <name type="scientific">Candidatus Anaerobiospirillum pullistercoris</name>
    <dbReference type="NCBI Taxonomy" id="2838452"/>
    <lineage>
        <taxon>Bacteria</taxon>
        <taxon>Pseudomonadati</taxon>
        <taxon>Pseudomonadota</taxon>
        <taxon>Gammaproteobacteria</taxon>
        <taxon>Aeromonadales</taxon>
        <taxon>Succinivibrionaceae</taxon>
        <taxon>Anaerobiospirillum</taxon>
    </lineage>
</organism>
<dbReference type="SMART" id="SM00876">
    <property type="entry name" value="BATS"/>
    <property type="match status" value="1"/>
</dbReference>
<keyword evidence="14 22" id="KW-0093">Biotin biosynthesis</keyword>
<comment type="similarity">
    <text evidence="22">Belongs to the radical SAM superfamily. Biotin synthase family.</text>
</comment>
<evidence type="ECO:0000256" key="11">
    <source>
        <dbReference type="ARBA" id="ARBA00022691"/>
    </source>
</evidence>
<name>A0A9D2B0W2_9GAMM</name>
<dbReference type="PANTHER" id="PTHR42684:SF17">
    <property type="entry name" value="ADENOSYLMETHIONINE-8-AMINO-7-OXONONANOATE AMINOTRANSFERASE"/>
    <property type="match status" value="1"/>
</dbReference>
<comment type="catalytic activity">
    <reaction evidence="19 21">
        <text>(8S)-8-amino-7-oxononanoate + S-adenosyl-L-methionine = S-adenosyl-4-methylsulfanyl-2-oxobutanoate + (7R,8S)-7,8-diammoniononanoate</text>
        <dbReference type="Rhea" id="RHEA:16861"/>
        <dbReference type="ChEBI" id="CHEBI:16490"/>
        <dbReference type="ChEBI" id="CHEBI:59789"/>
        <dbReference type="ChEBI" id="CHEBI:149468"/>
        <dbReference type="ChEBI" id="CHEBI:149469"/>
        <dbReference type="EC" id="2.6.1.62"/>
    </reaction>
</comment>
<evidence type="ECO:0000313" key="25">
    <source>
        <dbReference type="Proteomes" id="UP000886829"/>
    </source>
</evidence>
<dbReference type="AlphaFoldDB" id="A0A9D2B0W2"/>
<dbReference type="Gene3D" id="3.40.640.10">
    <property type="entry name" value="Type I PLP-dependent aspartate aminotransferase-like (Major domain)"/>
    <property type="match status" value="1"/>
</dbReference>